<evidence type="ECO:0000256" key="1">
    <source>
        <dbReference type="ARBA" id="ARBA00022723"/>
    </source>
</evidence>
<feature type="compositionally biased region" description="Low complexity" evidence="5">
    <location>
        <begin position="714"/>
        <end position="723"/>
    </location>
</feature>
<feature type="region of interest" description="Disordered" evidence="5">
    <location>
        <begin position="543"/>
        <end position="577"/>
    </location>
</feature>
<proteinExistence type="predicted"/>
<feature type="region of interest" description="Disordered" evidence="5">
    <location>
        <begin position="686"/>
        <end position="747"/>
    </location>
</feature>
<organism evidence="7 8">
    <name type="scientific">Effrenium voratum</name>
    <dbReference type="NCBI Taxonomy" id="2562239"/>
    <lineage>
        <taxon>Eukaryota</taxon>
        <taxon>Sar</taxon>
        <taxon>Alveolata</taxon>
        <taxon>Dinophyceae</taxon>
        <taxon>Suessiales</taxon>
        <taxon>Symbiodiniaceae</taxon>
        <taxon>Effrenium</taxon>
    </lineage>
</organism>
<feature type="region of interest" description="Disordered" evidence="5">
    <location>
        <begin position="417"/>
        <end position="438"/>
    </location>
</feature>
<reference evidence="7" key="1">
    <citation type="submission" date="2023-08" db="EMBL/GenBank/DDBJ databases">
        <authorList>
            <person name="Chen Y."/>
            <person name="Shah S."/>
            <person name="Dougan E. K."/>
            <person name="Thang M."/>
            <person name="Chan C."/>
        </authorList>
    </citation>
    <scope>NUCLEOTIDE SEQUENCE</scope>
</reference>
<feature type="zinc finger region" description="C3H1-type" evidence="4">
    <location>
        <begin position="505"/>
        <end position="533"/>
    </location>
</feature>
<accession>A0AA36NF37</accession>
<feature type="domain" description="C3H1-type" evidence="6">
    <location>
        <begin position="505"/>
        <end position="533"/>
    </location>
</feature>
<dbReference type="InterPro" id="IPR036855">
    <property type="entry name" value="Znf_CCCH_sf"/>
</dbReference>
<gene>
    <name evidence="7" type="ORF">EVOR1521_LOCUS26521</name>
</gene>
<dbReference type="InterPro" id="IPR000571">
    <property type="entry name" value="Znf_CCCH"/>
</dbReference>
<feature type="region of interest" description="Disordered" evidence="5">
    <location>
        <begin position="776"/>
        <end position="796"/>
    </location>
</feature>
<dbReference type="SMART" id="SM00356">
    <property type="entry name" value="ZnF_C3H1"/>
    <property type="match status" value="1"/>
</dbReference>
<evidence type="ECO:0000256" key="4">
    <source>
        <dbReference type="PROSITE-ProRule" id="PRU00723"/>
    </source>
</evidence>
<keyword evidence="2 4" id="KW-0863">Zinc-finger</keyword>
<dbReference type="Proteomes" id="UP001178507">
    <property type="component" value="Unassembled WGS sequence"/>
</dbReference>
<keyword evidence="1 4" id="KW-0479">Metal-binding</keyword>
<dbReference type="PROSITE" id="PS50103">
    <property type="entry name" value="ZF_C3H1"/>
    <property type="match status" value="1"/>
</dbReference>
<evidence type="ECO:0000256" key="2">
    <source>
        <dbReference type="ARBA" id="ARBA00022771"/>
    </source>
</evidence>
<protein>
    <recommendedName>
        <fullName evidence="6">C3H1-type domain-containing protein</fullName>
    </recommendedName>
</protein>
<evidence type="ECO:0000256" key="5">
    <source>
        <dbReference type="SAM" id="MobiDB-lite"/>
    </source>
</evidence>
<comment type="caution">
    <text evidence="7">The sequence shown here is derived from an EMBL/GenBank/DDBJ whole genome shotgun (WGS) entry which is preliminary data.</text>
</comment>
<sequence>MSRNGRSRSPTSSATSALKISRAIAGFGRYPSKRPPGLMVDHLGCMKLDDIMRCWGVKHDLEEKDIMHAVRKHMFREYADGGSLRFAIDGDQDGGIIIRVMPSQDDRPRHRCIGYDGYDDYNPDAAYFRAFGQQPPQKRVPKMVGSVLKTPMPKPMPVNGRSRNKLDMALDDLIGGEVIDLEEDEAAKANAFNLKHARVMRSVKQMGLTAETMHVRRAPQDKDGSRDQRGRPRADAPRRQRWSGGGGGRDRWSPAEKVTRWISWVVQAGYKDLEIVRSEGGWVDVAALAEAMARDRKDLGSFDPLKLKEFIQASDSEGRFEINGMMQLRKVPKDLRRSRDQRSPFERQAHRDPLETVEVASSASSGCRRPASPSIDYSDDGQMADDPQGDALAAECAEKMRVSGDVEIDVKPVKAEARFPSAKEVPKPSSPPGDHWTRFQDEGGGDYWWFYDGPLGMFWAGADTTQILPYVSEKKGEDDDVARRRLFRGTRLCNWAGDLKDLPDFSKTRLCDPFMKSGACEHGTSCKFAHSHDELRPSYISSKGRQAFSTAPARSSQASGSEDPTGPTPLPNLPPATKAGLLHSAAMYSLMLQGLQVSSASSATPNPNPSPNEAVVTLSPSPREMQRGRVPQRGIPMEEKSREMEKSLHSEMERNFTWSRQTTADVTESVRSRTPDDFFRQTTDERRSCFSRQTTEERRSCFSRQTTEERRPCLPLSQLLSLPEPGEHTDASTHSRAGSRSEDEKEELQVRLKNTFLHFEPAEGAEANVGFKRSASLPALPCDQPEASLEELKDSS</sequence>
<name>A0AA36NF37_9DINO</name>
<evidence type="ECO:0000313" key="7">
    <source>
        <dbReference type="EMBL" id="CAJ1403969.1"/>
    </source>
</evidence>
<keyword evidence="8" id="KW-1185">Reference proteome</keyword>
<dbReference type="EMBL" id="CAUJNA010003517">
    <property type="protein sequence ID" value="CAJ1403969.1"/>
    <property type="molecule type" value="Genomic_DNA"/>
</dbReference>
<evidence type="ECO:0000313" key="8">
    <source>
        <dbReference type="Proteomes" id="UP001178507"/>
    </source>
</evidence>
<evidence type="ECO:0000256" key="3">
    <source>
        <dbReference type="ARBA" id="ARBA00022833"/>
    </source>
</evidence>
<feature type="compositionally biased region" description="Basic and acidic residues" evidence="5">
    <location>
        <begin position="725"/>
        <end position="747"/>
    </location>
</feature>
<feature type="region of interest" description="Disordered" evidence="5">
    <location>
        <begin position="332"/>
        <end position="388"/>
    </location>
</feature>
<keyword evidence="3 4" id="KW-0862">Zinc</keyword>
<feature type="compositionally biased region" description="Polar residues" evidence="5">
    <location>
        <begin position="543"/>
        <end position="562"/>
    </location>
</feature>
<feature type="region of interest" description="Disordered" evidence="5">
    <location>
        <begin position="599"/>
        <end position="628"/>
    </location>
</feature>
<dbReference type="Pfam" id="PF00642">
    <property type="entry name" value="zf-CCCH"/>
    <property type="match status" value="1"/>
</dbReference>
<feature type="compositionally biased region" description="Basic and acidic residues" evidence="5">
    <location>
        <begin position="686"/>
        <end position="712"/>
    </location>
</feature>
<evidence type="ECO:0000259" key="6">
    <source>
        <dbReference type="PROSITE" id="PS50103"/>
    </source>
</evidence>
<dbReference type="SUPFAM" id="SSF90229">
    <property type="entry name" value="CCCH zinc finger"/>
    <property type="match status" value="1"/>
</dbReference>
<dbReference type="Gene3D" id="4.10.1000.10">
    <property type="entry name" value="Zinc finger, CCCH-type"/>
    <property type="match status" value="1"/>
</dbReference>
<feature type="compositionally biased region" description="Basic and acidic residues" evidence="5">
    <location>
        <begin position="218"/>
        <end position="238"/>
    </location>
</feature>
<dbReference type="GO" id="GO:0008270">
    <property type="term" value="F:zinc ion binding"/>
    <property type="evidence" value="ECO:0007669"/>
    <property type="project" value="UniProtKB-KW"/>
</dbReference>
<feature type="compositionally biased region" description="Basic and acidic residues" evidence="5">
    <location>
        <begin position="332"/>
        <end position="354"/>
    </location>
</feature>
<feature type="region of interest" description="Disordered" evidence="5">
    <location>
        <begin position="208"/>
        <end position="253"/>
    </location>
</feature>
<dbReference type="AlphaFoldDB" id="A0AA36NF37"/>